<dbReference type="PANTHER" id="PTHR43153">
    <property type="entry name" value="ELECTRON TRANSFER FLAVOPROTEIN ALPHA"/>
    <property type="match status" value="1"/>
</dbReference>
<sequence length="116" mass="11504">MSILVFVEQRGGRIRSVSNEALGLASRLKGALGGEVVAILPCASDPGAGSLGAAGADKVRLAAHPGLGSYDPAGYTRAVVAAAEELEPALILFPASSLGKDLAPRVAARLGVGLAS</sequence>
<dbReference type="InterPro" id="IPR014730">
    <property type="entry name" value="ETF_a/b_N"/>
</dbReference>
<feature type="domain" description="Electron transfer flavoprotein alpha/beta-subunit N-terminal" evidence="2">
    <location>
        <begin position="3"/>
        <end position="116"/>
    </location>
</feature>
<evidence type="ECO:0000256" key="1">
    <source>
        <dbReference type="ARBA" id="ARBA00005817"/>
    </source>
</evidence>
<organism evidence="3 4">
    <name type="scientific">Eiseniibacteriota bacterium</name>
    <dbReference type="NCBI Taxonomy" id="2212470"/>
    <lineage>
        <taxon>Bacteria</taxon>
        <taxon>Candidatus Eiseniibacteriota</taxon>
    </lineage>
</organism>
<feature type="non-terminal residue" evidence="3">
    <location>
        <position position="116"/>
    </location>
</feature>
<dbReference type="SUPFAM" id="SSF52402">
    <property type="entry name" value="Adenine nucleotide alpha hydrolases-like"/>
    <property type="match status" value="1"/>
</dbReference>
<dbReference type="GO" id="GO:0033539">
    <property type="term" value="P:fatty acid beta-oxidation using acyl-CoA dehydrogenase"/>
    <property type="evidence" value="ECO:0007669"/>
    <property type="project" value="TreeGrafter"/>
</dbReference>
<dbReference type="GO" id="GO:0009055">
    <property type="term" value="F:electron transfer activity"/>
    <property type="evidence" value="ECO:0007669"/>
    <property type="project" value="InterPro"/>
</dbReference>
<gene>
    <name evidence="3" type="ORF">E6K72_12230</name>
</gene>
<dbReference type="InterPro" id="IPR001308">
    <property type="entry name" value="ETF_a/FixB"/>
</dbReference>
<accession>A0A538SDW3</accession>
<evidence type="ECO:0000313" key="3">
    <source>
        <dbReference type="EMBL" id="TMQ49566.1"/>
    </source>
</evidence>
<dbReference type="AlphaFoldDB" id="A0A538SDW3"/>
<dbReference type="Gene3D" id="3.40.50.620">
    <property type="entry name" value="HUPs"/>
    <property type="match status" value="1"/>
</dbReference>
<dbReference type="EMBL" id="VBOS01000445">
    <property type="protein sequence ID" value="TMQ49566.1"/>
    <property type="molecule type" value="Genomic_DNA"/>
</dbReference>
<dbReference type="PANTHER" id="PTHR43153:SF1">
    <property type="entry name" value="ELECTRON TRANSFER FLAVOPROTEIN SUBUNIT ALPHA, MITOCHONDRIAL"/>
    <property type="match status" value="1"/>
</dbReference>
<comment type="similarity">
    <text evidence="1">Belongs to the ETF alpha-subunit/FixB family.</text>
</comment>
<dbReference type="GO" id="GO:0050660">
    <property type="term" value="F:flavin adenine dinucleotide binding"/>
    <property type="evidence" value="ECO:0007669"/>
    <property type="project" value="InterPro"/>
</dbReference>
<reference evidence="3 4" key="1">
    <citation type="journal article" date="2019" name="Nat. Microbiol.">
        <title>Mediterranean grassland soil C-N compound turnover is dependent on rainfall and depth, and is mediated by genomically divergent microorganisms.</title>
        <authorList>
            <person name="Diamond S."/>
            <person name="Andeer P.F."/>
            <person name="Li Z."/>
            <person name="Crits-Christoph A."/>
            <person name="Burstein D."/>
            <person name="Anantharaman K."/>
            <person name="Lane K.R."/>
            <person name="Thomas B.C."/>
            <person name="Pan C."/>
            <person name="Northen T.R."/>
            <person name="Banfield J.F."/>
        </authorList>
    </citation>
    <scope>NUCLEOTIDE SEQUENCE [LARGE SCALE GENOMIC DNA]</scope>
    <source>
        <strain evidence="3">WS_2</strain>
    </source>
</reference>
<proteinExistence type="inferred from homology"/>
<dbReference type="Pfam" id="PF01012">
    <property type="entry name" value="ETF"/>
    <property type="match status" value="1"/>
</dbReference>
<name>A0A538SDW3_UNCEI</name>
<protein>
    <submittedName>
        <fullName evidence="3">Electron transfer flavoprotein subunit alpha/FixB family protein</fullName>
    </submittedName>
</protein>
<comment type="caution">
    <text evidence="3">The sequence shown here is derived from an EMBL/GenBank/DDBJ whole genome shotgun (WGS) entry which is preliminary data.</text>
</comment>
<dbReference type="InterPro" id="IPR014729">
    <property type="entry name" value="Rossmann-like_a/b/a_fold"/>
</dbReference>
<dbReference type="Proteomes" id="UP000317716">
    <property type="component" value="Unassembled WGS sequence"/>
</dbReference>
<evidence type="ECO:0000313" key="4">
    <source>
        <dbReference type="Proteomes" id="UP000317716"/>
    </source>
</evidence>
<evidence type="ECO:0000259" key="2">
    <source>
        <dbReference type="Pfam" id="PF01012"/>
    </source>
</evidence>